<dbReference type="EMBL" id="FNBK01000009">
    <property type="protein sequence ID" value="SDF74191.1"/>
    <property type="molecule type" value="Genomic_DNA"/>
</dbReference>
<dbReference type="NCBIfam" id="TIGR00149">
    <property type="entry name" value="TIGR00149_YjbQ"/>
    <property type="match status" value="1"/>
</dbReference>
<dbReference type="Gene3D" id="2.60.120.460">
    <property type="entry name" value="YjbQ-like"/>
    <property type="match status" value="1"/>
</dbReference>
<dbReference type="InterPro" id="IPR035917">
    <property type="entry name" value="YjbQ-like_sf"/>
</dbReference>
<protein>
    <submittedName>
        <fullName evidence="2">Secondary thiamine-phosphate synthase enzyme</fullName>
    </submittedName>
</protein>
<dbReference type="OrthoDB" id="6663at2157"/>
<dbReference type="Pfam" id="PF01894">
    <property type="entry name" value="YjbQ"/>
    <property type="match status" value="1"/>
</dbReference>
<dbReference type="PANTHER" id="PTHR30615:SF8">
    <property type="entry name" value="UPF0047 PROTEIN C4A8.02C"/>
    <property type="match status" value="1"/>
</dbReference>
<dbReference type="InterPro" id="IPR001602">
    <property type="entry name" value="UPF0047_YjbQ-like"/>
</dbReference>
<keyword evidence="3" id="KW-1185">Reference proteome</keyword>
<reference evidence="3" key="1">
    <citation type="submission" date="2016-10" db="EMBL/GenBank/DDBJ databases">
        <authorList>
            <person name="Varghese N."/>
            <person name="Submissions S."/>
        </authorList>
    </citation>
    <scope>NUCLEOTIDE SEQUENCE [LARGE SCALE GENOMIC DNA]</scope>
    <source>
        <strain evidence="3">IBRC-M 10760</strain>
    </source>
</reference>
<proteinExistence type="inferred from homology"/>
<dbReference type="RefSeq" id="WP_092692736.1">
    <property type="nucleotide sequence ID" value="NZ_FNBK01000009.1"/>
</dbReference>
<sequence length="135" mass="14539">MGTHATFEVSTDERVTTVDITDRVTSRLPADASGTCTVFVKHTTAGISVNEAEPRLLGDIETVLAEIVPETGWDHDQLDGNADAHLRSMLLGRDVTVPVVDGEPDLGTWQSVLLIECDGPRTRTVTVACESATHR</sequence>
<dbReference type="AlphaFoldDB" id="A0A1G7NJS2"/>
<name>A0A1G7NJS2_9EURY</name>
<evidence type="ECO:0000313" key="2">
    <source>
        <dbReference type="EMBL" id="SDF74191.1"/>
    </source>
</evidence>
<dbReference type="PIRSF" id="PIRSF004681">
    <property type="entry name" value="UCP004681"/>
    <property type="match status" value="1"/>
</dbReference>
<evidence type="ECO:0000256" key="1">
    <source>
        <dbReference type="ARBA" id="ARBA00005534"/>
    </source>
</evidence>
<dbReference type="STRING" id="660518.SAMN05216218_10929"/>
<organism evidence="2 3">
    <name type="scientific">Halorientalis regularis</name>
    <dbReference type="NCBI Taxonomy" id="660518"/>
    <lineage>
        <taxon>Archaea</taxon>
        <taxon>Methanobacteriati</taxon>
        <taxon>Methanobacteriota</taxon>
        <taxon>Stenosarchaea group</taxon>
        <taxon>Halobacteria</taxon>
        <taxon>Halobacteriales</taxon>
        <taxon>Haloarculaceae</taxon>
        <taxon>Halorientalis</taxon>
    </lineage>
</organism>
<dbReference type="Proteomes" id="UP000199076">
    <property type="component" value="Unassembled WGS sequence"/>
</dbReference>
<dbReference type="SUPFAM" id="SSF111038">
    <property type="entry name" value="YjbQ-like"/>
    <property type="match status" value="1"/>
</dbReference>
<evidence type="ECO:0000313" key="3">
    <source>
        <dbReference type="Proteomes" id="UP000199076"/>
    </source>
</evidence>
<gene>
    <name evidence="2" type="ORF">SAMN05216218_10929</name>
</gene>
<dbReference type="PANTHER" id="PTHR30615">
    <property type="entry name" value="UNCHARACTERIZED PROTEIN YJBQ-RELATED"/>
    <property type="match status" value="1"/>
</dbReference>
<comment type="similarity">
    <text evidence="1">Belongs to the UPF0047 family.</text>
</comment>
<accession>A0A1G7NJS2</accession>